<name>A0A0N0E3H3_9PSED</name>
<dbReference type="InterPro" id="IPR021207">
    <property type="entry name" value="Integr_conj_element_PFL4705"/>
</dbReference>
<organism evidence="3 4">
    <name type="scientific">Pseudomonas asplenii</name>
    <dbReference type="NCBI Taxonomy" id="53407"/>
    <lineage>
        <taxon>Bacteria</taxon>
        <taxon>Pseudomonadati</taxon>
        <taxon>Pseudomonadota</taxon>
        <taxon>Gammaproteobacteria</taxon>
        <taxon>Pseudomonadales</taxon>
        <taxon>Pseudomonadaceae</taxon>
        <taxon>Pseudomonas</taxon>
    </lineage>
</organism>
<dbReference type="NCBIfam" id="TIGR03752">
    <property type="entry name" value="conj_TIGR03752"/>
    <property type="match status" value="1"/>
</dbReference>
<reference evidence="3 4" key="1">
    <citation type="journal article" date="2015" name="PLoS ONE">
        <title>Rice-Infecting Pseudomonas Genomes Are Highly Accessorized and Harbor Multiple Putative Virulence Mechanisms to Cause Sheath Brown Rot.</title>
        <authorList>
            <person name="Quibod I.L."/>
            <person name="Grande G."/>
            <person name="Oreiro E.G."/>
            <person name="Borja F.N."/>
            <person name="Dossa G.S."/>
            <person name="Mauleon R."/>
            <person name="Cruz C.V."/>
            <person name="Oliva R."/>
        </authorList>
    </citation>
    <scope>NUCLEOTIDE SEQUENCE [LARGE SCALE GENOMIC DNA]</scope>
    <source>
        <strain evidence="3 4">IRRI 6609</strain>
    </source>
</reference>
<dbReference type="OrthoDB" id="7061550at2"/>
<feature type="coiled-coil region" evidence="1">
    <location>
        <begin position="69"/>
        <end position="96"/>
    </location>
</feature>
<dbReference type="RefSeq" id="WP_054058734.1">
    <property type="nucleotide sequence ID" value="NZ_JSYZ01000011.1"/>
</dbReference>
<feature type="region of interest" description="Disordered" evidence="2">
    <location>
        <begin position="213"/>
        <end position="236"/>
    </location>
</feature>
<evidence type="ECO:0000256" key="1">
    <source>
        <dbReference type="SAM" id="Coils"/>
    </source>
</evidence>
<sequence length="488" mass="51874">MKSNALLKWLLLPLVLLVLFGLLRACSDKDATRDRSDPSGHRLTPEEMKQLGIDGDTPHDTVATLVAQTKAMREELKALLSENKSQQEENARLRQRDGDLDQRIQKILNTELERTPQGLGQDLSPQQKQSLLEDLQDRLSTRFIGRQDSDLPIGLGLEPGDETRFAQDDLVWTEPQDATAIDARGKPVPAGSGKPAAGLQFPDRLREAIDPGQSQHKENTGVTGRNIASGQDPAPVNRVYTLPENSTLTGSIAMTALVGRVPVDGVVNDPYPFKVLIGADNLTANGIDLPDVAGAVLSGTAAGDWTLSCVRGQIVSLTFVFNDGRIRTLPTPQKLTGRQGSSPSANPSSGRIQGGIGWLSDPYGVPCIAGERRSNAQQYLGSRSLITAAGAGVAALLEADRADTGTVITPGGATVGAGPSALNSILSGGVKDVGDWVNKLYGQAFAAVYVQPGAQVAVHLDRQLEIDYETLGRQVRQLAGTGHANTLD</sequence>
<dbReference type="PATRIC" id="fig|50340.43.peg.519"/>
<proteinExistence type="predicted"/>
<dbReference type="STRING" id="50340.PF66_03222"/>
<evidence type="ECO:0000313" key="4">
    <source>
        <dbReference type="Proteomes" id="UP000037931"/>
    </source>
</evidence>
<dbReference type="Proteomes" id="UP000037931">
    <property type="component" value="Unassembled WGS sequence"/>
</dbReference>
<feature type="compositionally biased region" description="Polar residues" evidence="2">
    <location>
        <begin position="220"/>
        <end position="229"/>
    </location>
</feature>
<feature type="region of interest" description="Disordered" evidence="2">
    <location>
        <begin position="330"/>
        <end position="351"/>
    </location>
</feature>
<evidence type="ECO:0000313" key="3">
    <source>
        <dbReference type="EMBL" id="KPA90089.1"/>
    </source>
</evidence>
<dbReference type="AlphaFoldDB" id="A0A0N0E3H3"/>
<accession>A0A0N0E3H3</accession>
<protein>
    <submittedName>
        <fullName evidence="3">Integrating conjugative element protein, PFL_4705 family</fullName>
    </submittedName>
</protein>
<keyword evidence="1" id="KW-0175">Coiled coil</keyword>
<keyword evidence="4" id="KW-1185">Reference proteome</keyword>
<feature type="region of interest" description="Disordered" evidence="2">
    <location>
        <begin position="29"/>
        <end position="58"/>
    </location>
</feature>
<evidence type="ECO:0000256" key="2">
    <source>
        <dbReference type="SAM" id="MobiDB-lite"/>
    </source>
</evidence>
<comment type="caution">
    <text evidence="3">The sequence shown here is derived from an EMBL/GenBank/DDBJ whole genome shotgun (WGS) entry which is preliminary data.</text>
</comment>
<feature type="compositionally biased region" description="Basic and acidic residues" evidence="2">
    <location>
        <begin position="29"/>
        <end position="49"/>
    </location>
</feature>
<dbReference type="EMBL" id="JSYZ01000011">
    <property type="protein sequence ID" value="KPA90089.1"/>
    <property type="molecule type" value="Genomic_DNA"/>
</dbReference>
<gene>
    <name evidence="3" type="ORF">PF66_03222</name>
</gene>